<evidence type="ECO:0000256" key="1">
    <source>
        <dbReference type="SAM" id="SignalP"/>
    </source>
</evidence>
<organism evidence="2 3">
    <name type="scientific">Varroa destructor</name>
    <name type="common">Honeybee mite</name>
    <dbReference type="NCBI Taxonomy" id="109461"/>
    <lineage>
        <taxon>Eukaryota</taxon>
        <taxon>Metazoa</taxon>
        <taxon>Ecdysozoa</taxon>
        <taxon>Arthropoda</taxon>
        <taxon>Chelicerata</taxon>
        <taxon>Arachnida</taxon>
        <taxon>Acari</taxon>
        <taxon>Parasitiformes</taxon>
        <taxon>Mesostigmata</taxon>
        <taxon>Gamasina</taxon>
        <taxon>Dermanyssoidea</taxon>
        <taxon>Varroidae</taxon>
        <taxon>Varroa</taxon>
    </lineage>
</organism>
<proteinExistence type="predicted"/>
<protein>
    <submittedName>
        <fullName evidence="2">Uncharacterized protein</fullName>
    </submittedName>
</protein>
<keyword evidence="1" id="KW-0732">Signal</keyword>
<dbReference type="RefSeq" id="XP_022659402.1">
    <property type="nucleotide sequence ID" value="XM_022803667.1"/>
</dbReference>
<keyword evidence="3" id="KW-1185">Reference proteome</keyword>
<feature type="chain" id="PRO_5029640775" evidence="1">
    <location>
        <begin position="22"/>
        <end position="211"/>
    </location>
</feature>
<name>A0A7M7JZA8_VARDE</name>
<evidence type="ECO:0000313" key="2">
    <source>
        <dbReference type="EnsemblMetazoa" id="XP_022659402"/>
    </source>
</evidence>
<sequence length="211" mass="22366">MGLAVVVLVFIAAGQQGGVRAGELFNHFKCSSGSGSGCLQADKQNDVAKLPLASGPFPVGLNNHNNNDNNNLQAALVRTANSKTAGVDADSVVSQGEVVDLAHSNAAGATVSNHRPLLEKNAVPLTSAKEEQAARDFGYLQAESLEARVIVGSAITVESTREKTVASNKRITEYVTNVPPNMIIVYHYHKKRSPLVLPRIPDDTVSFSHVV</sequence>
<dbReference type="AlphaFoldDB" id="A0A7M7JZA8"/>
<dbReference type="Proteomes" id="UP000594260">
    <property type="component" value="Unplaced"/>
</dbReference>
<reference evidence="2" key="1">
    <citation type="submission" date="2021-01" db="UniProtKB">
        <authorList>
            <consortium name="EnsemblMetazoa"/>
        </authorList>
    </citation>
    <scope>IDENTIFICATION</scope>
</reference>
<dbReference type="EnsemblMetazoa" id="XM_022803667">
    <property type="protein sequence ID" value="XP_022659402"/>
    <property type="gene ID" value="LOC111249606"/>
</dbReference>
<feature type="signal peptide" evidence="1">
    <location>
        <begin position="1"/>
        <end position="21"/>
    </location>
</feature>
<accession>A0A7M7JZA8</accession>
<evidence type="ECO:0000313" key="3">
    <source>
        <dbReference type="Proteomes" id="UP000594260"/>
    </source>
</evidence>
<dbReference type="GeneID" id="111249606"/>